<dbReference type="Proteomes" id="UP000234479">
    <property type="component" value="Unassembled WGS sequence"/>
</dbReference>
<evidence type="ECO:0000256" key="1">
    <source>
        <dbReference type="SAM" id="MobiDB-lite"/>
    </source>
</evidence>
<evidence type="ECO:0000313" key="3">
    <source>
        <dbReference type="Proteomes" id="UP000234479"/>
    </source>
</evidence>
<gene>
    <name evidence="2" type="ORF">SGCZBJ_21460</name>
</gene>
<dbReference type="AlphaFoldDB" id="A0A2N5D4U5"/>
<proteinExistence type="predicted"/>
<dbReference type="OrthoDB" id="8082128at2"/>
<protein>
    <submittedName>
        <fullName evidence="2">Uncharacterized protein</fullName>
    </submittedName>
</protein>
<dbReference type="RefSeq" id="WP_101719966.1">
    <property type="nucleotide sequence ID" value="NZ_PJRS01000044.1"/>
</dbReference>
<name>A0A2N5D4U5_9CAUL</name>
<evidence type="ECO:0000313" key="2">
    <source>
        <dbReference type="EMBL" id="PLR21006.1"/>
    </source>
</evidence>
<feature type="region of interest" description="Disordered" evidence="1">
    <location>
        <begin position="1"/>
        <end position="32"/>
    </location>
</feature>
<organism evidence="2 3">
    <name type="scientific">Caulobacter zeae</name>
    <dbReference type="NCBI Taxonomy" id="2055137"/>
    <lineage>
        <taxon>Bacteria</taxon>
        <taxon>Pseudomonadati</taxon>
        <taxon>Pseudomonadota</taxon>
        <taxon>Alphaproteobacteria</taxon>
        <taxon>Caulobacterales</taxon>
        <taxon>Caulobacteraceae</taxon>
        <taxon>Caulobacter</taxon>
    </lineage>
</organism>
<keyword evidence="3" id="KW-1185">Reference proteome</keyword>
<accession>A0A2N5D4U5</accession>
<comment type="caution">
    <text evidence="2">The sequence shown here is derived from an EMBL/GenBank/DDBJ whole genome shotgun (WGS) entry which is preliminary data.</text>
</comment>
<sequence>MPEVVKLSPTDDPFDRRSKTPPPQGRFPNGADDLPYSVELWSADKNLLEQVIAVSASPSIGYAAYYAATREYPGRVIVLRHLDRVISRWDAKTQ</sequence>
<reference evidence="2 3" key="1">
    <citation type="submission" date="2017-12" db="EMBL/GenBank/DDBJ databases">
        <title>The genome sequence of Caulobacter sp. 410.</title>
        <authorList>
            <person name="Gao J."/>
            <person name="Mao X."/>
            <person name="Sun J."/>
        </authorList>
    </citation>
    <scope>NUCLEOTIDE SEQUENCE [LARGE SCALE GENOMIC DNA]</scope>
    <source>
        <strain evidence="2 3">410</strain>
    </source>
</reference>
<dbReference type="EMBL" id="PJRS01000044">
    <property type="protein sequence ID" value="PLR21006.1"/>
    <property type="molecule type" value="Genomic_DNA"/>
</dbReference>